<dbReference type="FunFam" id="1.10.10.10:FF:000001">
    <property type="entry name" value="LysR family transcriptional regulator"/>
    <property type="match status" value="1"/>
</dbReference>
<dbReference type="AlphaFoldDB" id="A0AA35UYH6"/>
<evidence type="ECO:0000313" key="7">
    <source>
        <dbReference type="Proteomes" id="UP001176960"/>
    </source>
</evidence>
<name>A0AA35UYH6_9PROT</name>
<dbReference type="Gene3D" id="3.40.190.10">
    <property type="entry name" value="Periplasmic binding protein-like II"/>
    <property type="match status" value="2"/>
</dbReference>
<dbReference type="InterPro" id="IPR036390">
    <property type="entry name" value="WH_DNA-bd_sf"/>
</dbReference>
<proteinExistence type="inferred from homology"/>
<dbReference type="GO" id="GO:0000976">
    <property type="term" value="F:transcription cis-regulatory region binding"/>
    <property type="evidence" value="ECO:0007669"/>
    <property type="project" value="TreeGrafter"/>
</dbReference>
<keyword evidence="3" id="KW-0238">DNA-binding</keyword>
<gene>
    <name evidence="6" type="ORF">LMG32879_000286</name>
</gene>
<dbReference type="InterPro" id="IPR036388">
    <property type="entry name" value="WH-like_DNA-bd_sf"/>
</dbReference>
<dbReference type="Proteomes" id="UP001176960">
    <property type="component" value="Unassembled WGS sequence"/>
</dbReference>
<dbReference type="PROSITE" id="PS50931">
    <property type="entry name" value="HTH_LYSR"/>
    <property type="match status" value="1"/>
</dbReference>
<dbReference type="InterPro" id="IPR005119">
    <property type="entry name" value="LysR_subst-bd"/>
</dbReference>
<dbReference type="Pfam" id="PF00126">
    <property type="entry name" value="HTH_1"/>
    <property type="match status" value="1"/>
</dbReference>
<dbReference type="SUPFAM" id="SSF46785">
    <property type="entry name" value="Winged helix' DNA-binding domain"/>
    <property type="match status" value="1"/>
</dbReference>
<dbReference type="InterPro" id="IPR000847">
    <property type="entry name" value="LysR_HTH_N"/>
</dbReference>
<evidence type="ECO:0000259" key="5">
    <source>
        <dbReference type="PROSITE" id="PS50931"/>
    </source>
</evidence>
<keyword evidence="7" id="KW-1185">Reference proteome</keyword>
<protein>
    <submittedName>
        <fullName evidence="6">LysR substrate-binding domain-containing protein</fullName>
    </submittedName>
</protein>
<dbReference type="RefSeq" id="WP_289842702.1">
    <property type="nucleotide sequence ID" value="NZ_CATKSH010000001.1"/>
</dbReference>
<evidence type="ECO:0000256" key="4">
    <source>
        <dbReference type="ARBA" id="ARBA00023163"/>
    </source>
</evidence>
<evidence type="ECO:0000313" key="6">
    <source>
        <dbReference type="EMBL" id="CAI9119471.1"/>
    </source>
</evidence>
<evidence type="ECO:0000256" key="3">
    <source>
        <dbReference type="ARBA" id="ARBA00023125"/>
    </source>
</evidence>
<keyword evidence="4" id="KW-0804">Transcription</keyword>
<feature type="domain" description="HTH lysR-type" evidence="5">
    <location>
        <begin position="1"/>
        <end position="58"/>
    </location>
</feature>
<comment type="caution">
    <text evidence="6">The sequence shown here is derived from an EMBL/GenBank/DDBJ whole genome shotgun (WGS) entry which is preliminary data.</text>
</comment>
<accession>A0AA35UYH6</accession>
<organism evidence="6 7">
    <name type="scientific">Brytella acorum</name>
    <dbReference type="NCBI Taxonomy" id="2959299"/>
    <lineage>
        <taxon>Bacteria</taxon>
        <taxon>Pseudomonadati</taxon>
        <taxon>Pseudomonadota</taxon>
        <taxon>Alphaproteobacteria</taxon>
        <taxon>Acetobacterales</taxon>
        <taxon>Acetobacteraceae</taxon>
        <taxon>Brytella</taxon>
    </lineage>
</organism>
<dbReference type="PRINTS" id="PR00039">
    <property type="entry name" value="HTHLYSR"/>
</dbReference>
<dbReference type="PANTHER" id="PTHR30126:SF39">
    <property type="entry name" value="HTH-TYPE TRANSCRIPTIONAL REGULATOR CYSL"/>
    <property type="match status" value="1"/>
</dbReference>
<dbReference type="GO" id="GO:0003700">
    <property type="term" value="F:DNA-binding transcription factor activity"/>
    <property type="evidence" value="ECO:0007669"/>
    <property type="project" value="InterPro"/>
</dbReference>
<dbReference type="SUPFAM" id="SSF53850">
    <property type="entry name" value="Periplasmic binding protein-like II"/>
    <property type="match status" value="1"/>
</dbReference>
<dbReference type="PANTHER" id="PTHR30126">
    <property type="entry name" value="HTH-TYPE TRANSCRIPTIONAL REGULATOR"/>
    <property type="match status" value="1"/>
</dbReference>
<evidence type="ECO:0000256" key="2">
    <source>
        <dbReference type="ARBA" id="ARBA00023015"/>
    </source>
</evidence>
<sequence length="310" mass="33429">MTLEQLRIFVSVAEREHVTAAARALNVTQSTVSASIAALEARHAIRLFDRVGRGIVLTEAGRIFLDEARRVLADAEHARNVLDELGGLRRGTLRMMASQTIAGYWLPPLVVEYRRRFPAIRILVELGNTEQVANAVREGRSELGVVEGHVDDPALMAWTVGFDRLRLVRSTPFDGETVDRNWLENAAWIAREPGSGTRSFLDRALRKSGINPSTLRDVLVLPSNESVRTAAESGAGVAALSSLVVSAALASGALYAAPLDFGPRPFFGLSHRERSRSRAVAAFLDLIGEMGEAESGRGAGAGPGSSRARP</sequence>
<dbReference type="Gene3D" id="1.10.10.10">
    <property type="entry name" value="Winged helix-like DNA-binding domain superfamily/Winged helix DNA-binding domain"/>
    <property type="match status" value="1"/>
</dbReference>
<keyword evidence="2" id="KW-0805">Transcription regulation</keyword>
<dbReference type="Pfam" id="PF03466">
    <property type="entry name" value="LysR_substrate"/>
    <property type="match status" value="1"/>
</dbReference>
<dbReference type="EMBL" id="CATKSH010000001">
    <property type="protein sequence ID" value="CAI9119471.1"/>
    <property type="molecule type" value="Genomic_DNA"/>
</dbReference>
<evidence type="ECO:0000256" key="1">
    <source>
        <dbReference type="ARBA" id="ARBA00009437"/>
    </source>
</evidence>
<reference evidence="6" key="1">
    <citation type="submission" date="2023-03" db="EMBL/GenBank/DDBJ databases">
        <authorList>
            <person name="Cleenwerck I."/>
        </authorList>
    </citation>
    <scope>NUCLEOTIDE SEQUENCE</scope>
    <source>
        <strain evidence="6">LMG 32879</strain>
    </source>
</reference>
<comment type="similarity">
    <text evidence="1">Belongs to the LysR transcriptional regulatory family.</text>
</comment>